<name>A0A7K3QKD8_9ACTN</name>
<comment type="caution">
    <text evidence="1">The sequence shown here is derived from an EMBL/GenBank/DDBJ whole genome shotgun (WGS) entry which is preliminary data.</text>
</comment>
<reference evidence="1 2" key="1">
    <citation type="submission" date="2020-01" db="EMBL/GenBank/DDBJ databases">
        <title>Insect and environment-associated Actinomycetes.</title>
        <authorList>
            <person name="Currrie C."/>
            <person name="Chevrette M."/>
            <person name="Carlson C."/>
            <person name="Stubbendieck R."/>
            <person name="Wendt-Pienkowski E."/>
        </authorList>
    </citation>
    <scope>NUCLEOTIDE SEQUENCE [LARGE SCALE GENOMIC DNA]</scope>
    <source>
        <strain evidence="1 2">SID7754</strain>
    </source>
</reference>
<accession>A0A7K3QKD8</accession>
<dbReference type="Proteomes" id="UP000470520">
    <property type="component" value="Unassembled WGS sequence"/>
</dbReference>
<proteinExistence type="predicted"/>
<evidence type="ECO:0000313" key="1">
    <source>
        <dbReference type="EMBL" id="NEB90344.1"/>
    </source>
</evidence>
<protein>
    <submittedName>
        <fullName evidence="1">Uncharacterized protein</fullName>
    </submittedName>
</protein>
<evidence type="ECO:0000313" key="2">
    <source>
        <dbReference type="Proteomes" id="UP000470520"/>
    </source>
</evidence>
<gene>
    <name evidence="1" type="ORF">G3I21_01035</name>
</gene>
<organism evidence="1 2">
    <name type="scientific">Streptomyces bauhiniae</name>
    <dbReference type="NCBI Taxonomy" id="2340725"/>
    <lineage>
        <taxon>Bacteria</taxon>
        <taxon>Bacillati</taxon>
        <taxon>Actinomycetota</taxon>
        <taxon>Actinomycetes</taxon>
        <taxon>Kitasatosporales</taxon>
        <taxon>Streptomycetaceae</taxon>
        <taxon>Streptomyces</taxon>
    </lineage>
</organism>
<dbReference type="AlphaFoldDB" id="A0A7K3QKD8"/>
<dbReference type="EMBL" id="JAAGMR010000012">
    <property type="protein sequence ID" value="NEB90344.1"/>
    <property type="molecule type" value="Genomic_DNA"/>
</dbReference>
<dbReference type="RefSeq" id="WP_164186138.1">
    <property type="nucleotide sequence ID" value="NZ_JAAGMR010000012.1"/>
</dbReference>
<sequence length="58" mass="6560">MNTEPEPPPSYITPACARCGRYFQPGEPYDVVPVESGTGVAPDAYRHREQCVPVRRRR</sequence>